<evidence type="ECO:0000259" key="3">
    <source>
        <dbReference type="PROSITE" id="PS50903"/>
    </source>
</evidence>
<feature type="domain" description="Ferritin-like diiron" evidence="4">
    <location>
        <begin position="1"/>
        <end position="129"/>
    </location>
</feature>
<dbReference type="InterPro" id="IPR009040">
    <property type="entry name" value="Ferritin-like_diiron"/>
</dbReference>
<dbReference type="PROSITE" id="PS50903">
    <property type="entry name" value="RUBREDOXIN_LIKE"/>
    <property type="match status" value="1"/>
</dbReference>
<reference evidence="5" key="1">
    <citation type="journal article" date="2020" name="mSystems">
        <title>Genome- and Community-Level Interaction Insights into Carbon Utilization and Element Cycling Functions of Hydrothermarchaeota in Hydrothermal Sediment.</title>
        <authorList>
            <person name="Zhou Z."/>
            <person name="Liu Y."/>
            <person name="Xu W."/>
            <person name="Pan J."/>
            <person name="Luo Z.H."/>
            <person name="Li M."/>
        </authorList>
    </citation>
    <scope>NUCLEOTIDE SEQUENCE [LARGE SCALE GENOMIC DNA]</scope>
    <source>
        <strain evidence="5">SpSt-966</strain>
    </source>
</reference>
<gene>
    <name evidence="5" type="ORF">ENX73_03625</name>
</gene>
<dbReference type="Gene3D" id="1.20.1260.10">
    <property type="match status" value="1"/>
</dbReference>
<evidence type="ECO:0000259" key="4">
    <source>
        <dbReference type="PROSITE" id="PS50905"/>
    </source>
</evidence>
<dbReference type="CDD" id="cd01041">
    <property type="entry name" value="Rubrerythrin"/>
    <property type="match status" value="1"/>
</dbReference>
<dbReference type="PANTHER" id="PTHR33746:SF4">
    <property type="entry name" value="RUBRERYTHRIN"/>
    <property type="match status" value="1"/>
</dbReference>
<dbReference type="EMBL" id="DTPE01000154">
    <property type="protein sequence ID" value="HGE75195.1"/>
    <property type="molecule type" value="Genomic_DNA"/>
</dbReference>
<dbReference type="GO" id="GO:0016491">
    <property type="term" value="F:oxidoreductase activity"/>
    <property type="evidence" value="ECO:0007669"/>
    <property type="project" value="InterPro"/>
</dbReference>
<proteinExistence type="predicted"/>
<name>A0A7V3VT10_9BACT</name>
<dbReference type="GO" id="GO:0005506">
    <property type="term" value="F:iron ion binding"/>
    <property type="evidence" value="ECO:0007669"/>
    <property type="project" value="InterPro"/>
</dbReference>
<dbReference type="PANTHER" id="PTHR33746">
    <property type="entry name" value="RUBRERYTHRIN"/>
    <property type="match status" value="1"/>
</dbReference>
<dbReference type="InterPro" id="IPR024934">
    <property type="entry name" value="Rubredoxin-like_dom"/>
</dbReference>
<sequence length="169" mass="19145">MKQMTTDFLKAAFAGESQAHMRYAIFAEEAEKKGLKKLANLFNAISYAEYIHAKNHYNALKLVGDPAFNIQQCIDGENFEVQEMYPVYNNTAKFQGEKDAERTTHYALEAEKIHSEMYQKAQKLVKEGKDYSADKIYICPVCGHTVEGMPPEKCPICGAPRSAFKEFKA</sequence>
<evidence type="ECO:0000256" key="2">
    <source>
        <dbReference type="ARBA" id="ARBA00022982"/>
    </source>
</evidence>
<dbReference type="InterPro" id="IPR003251">
    <property type="entry name" value="Rr_diiron-bd_dom"/>
</dbReference>
<dbReference type="InterPro" id="IPR009078">
    <property type="entry name" value="Ferritin-like_SF"/>
</dbReference>
<keyword evidence="2" id="KW-0249">Electron transport</keyword>
<dbReference type="SUPFAM" id="SSF57802">
    <property type="entry name" value="Rubredoxin-like"/>
    <property type="match status" value="1"/>
</dbReference>
<comment type="caution">
    <text evidence="5">The sequence shown here is derived from an EMBL/GenBank/DDBJ whole genome shotgun (WGS) entry which is preliminary data.</text>
</comment>
<evidence type="ECO:0000313" key="5">
    <source>
        <dbReference type="EMBL" id="HGE75195.1"/>
    </source>
</evidence>
<dbReference type="Pfam" id="PF21349">
    <property type="entry name" value="RUBY_RBDX"/>
    <property type="match status" value="1"/>
</dbReference>
<dbReference type="PROSITE" id="PS50905">
    <property type="entry name" value="FERRITIN_LIKE"/>
    <property type="match status" value="1"/>
</dbReference>
<dbReference type="AlphaFoldDB" id="A0A7V3VT10"/>
<dbReference type="Pfam" id="PF02915">
    <property type="entry name" value="Rubrerythrin"/>
    <property type="match status" value="1"/>
</dbReference>
<dbReference type="InterPro" id="IPR052753">
    <property type="entry name" value="Rbr2/Nigerythrin"/>
</dbReference>
<dbReference type="Gene3D" id="2.20.28.10">
    <property type="match status" value="1"/>
</dbReference>
<dbReference type="InterPro" id="IPR048574">
    <property type="entry name" value="RUBY_RBDX"/>
</dbReference>
<dbReference type="CDD" id="cd00729">
    <property type="entry name" value="rubredoxin_SM"/>
    <property type="match status" value="1"/>
</dbReference>
<keyword evidence="1" id="KW-0813">Transport</keyword>
<feature type="domain" description="Rubredoxin-like" evidence="3">
    <location>
        <begin position="134"/>
        <end position="167"/>
    </location>
</feature>
<evidence type="ECO:0000256" key="1">
    <source>
        <dbReference type="ARBA" id="ARBA00022448"/>
    </source>
</evidence>
<protein>
    <submittedName>
        <fullName evidence="5">Rubrerythrin family protein</fullName>
    </submittedName>
</protein>
<accession>A0A7V3VT10</accession>
<organism evidence="5">
    <name type="scientific">Mesoaciditoga lauensis</name>
    <dbReference type="NCBI Taxonomy" id="1495039"/>
    <lineage>
        <taxon>Bacteria</taxon>
        <taxon>Thermotogati</taxon>
        <taxon>Thermotogota</taxon>
        <taxon>Thermotogae</taxon>
        <taxon>Mesoaciditogales</taxon>
        <taxon>Mesoaciditogaceae</taxon>
        <taxon>Mesoaciditoga</taxon>
    </lineage>
</organism>
<dbReference type="SUPFAM" id="SSF47240">
    <property type="entry name" value="Ferritin-like"/>
    <property type="match status" value="1"/>
</dbReference>
<dbReference type="InterPro" id="IPR012347">
    <property type="entry name" value="Ferritin-like"/>
</dbReference>